<proteinExistence type="predicted"/>
<dbReference type="EMBL" id="LVWA01000003">
    <property type="protein sequence ID" value="OKL41605.1"/>
    <property type="molecule type" value="Genomic_DNA"/>
</dbReference>
<dbReference type="OrthoDB" id="852896at2"/>
<evidence type="ECO:0000313" key="1">
    <source>
        <dbReference type="EMBL" id="OKL41605.1"/>
    </source>
</evidence>
<comment type="caution">
    <text evidence="1">The sequence shown here is derived from an EMBL/GenBank/DDBJ whole genome shotgun (WGS) entry which is preliminary data.</text>
</comment>
<gene>
    <name evidence="1" type="ORF">A3841_11235</name>
</gene>
<dbReference type="STRING" id="1797110.A3841_11235"/>
<evidence type="ECO:0008006" key="3">
    <source>
        <dbReference type="Google" id="ProtNLM"/>
    </source>
</evidence>
<sequence length="138" mass="16118">MEILKKDFATVTVFRDESLLEVTWHRQTSDEEFKEAFSLSLQTALVEELRYFLSDNSVGINLAIALQHWVSAYSSGIISNLKMERYARVVPPDAFQEVVSYKMYDCISQTDQNQLQFRVFYSKDEAYKWLLNGARQRA</sequence>
<evidence type="ECO:0000313" key="2">
    <source>
        <dbReference type="Proteomes" id="UP000186551"/>
    </source>
</evidence>
<name>A0A1Q5PH99_9BACT</name>
<reference evidence="1 2" key="1">
    <citation type="submission" date="2016-03" db="EMBL/GenBank/DDBJ databases">
        <title>Genome sequence of Pontibacter sp. nov., of the family cytophagaceae, isolated from marine sediment of the Yellow Sea, China.</title>
        <authorList>
            <person name="Zhang G."/>
            <person name="Zhang R."/>
        </authorList>
    </citation>
    <scope>NUCLEOTIDE SEQUENCE [LARGE SCALE GENOMIC DNA]</scope>
    <source>
        <strain evidence="1 2">S10-8</strain>
    </source>
</reference>
<protein>
    <recommendedName>
        <fullName evidence="3">STAS/SEC14 domain-containing protein</fullName>
    </recommendedName>
</protein>
<organism evidence="1 2">
    <name type="scientific">Pontibacter flavimaris</name>
    <dbReference type="NCBI Taxonomy" id="1797110"/>
    <lineage>
        <taxon>Bacteria</taxon>
        <taxon>Pseudomonadati</taxon>
        <taxon>Bacteroidota</taxon>
        <taxon>Cytophagia</taxon>
        <taxon>Cytophagales</taxon>
        <taxon>Hymenobacteraceae</taxon>
        <taxon>Pontibacter</taxon>
    </lineage>
</organism>
<dbReference type="AlphaFoldDB" id="A0A1Q5PH99"/>
<dbReference type="RefSeq" id="WP_073851013.1">
    <property type="nucleotide sequence ID" value="NZ_LVWA01000003.1"/>
</dbReference>
<accession>A0A1Q5PH99</accession>
<keyword evidence="2" id="KW-1185">Reference proteome</keyword>
<dbReference type="Proteomes" id="UP000186551">
    <property type="component" value="Unassembled WGS sequence"/>
</dbReference>